<accession>X0TXD1</accession>
<comment type="caution">
    <text evidence="2">The sequence shown here is derived from an EMBL/GenBank/DDBJ whole genome shotgun (WGS) entry which is preliminary data.</text>
</comment>
<feature type="non-terminal residue" evidence="2">
    <location>
        <position position="1"/>
    </location>
</feature>
<dbReference type="AlphaFoldDB" id="X0TXD1"/>
<dbReference type="GO" id="GO:0016491">
    <property type="term" value="F:oxidoreductase activity"/>
    <property type="evidence" value="ECO:0007669"/>
    <property type="project" value="InterPro"/>
</dbReference>
<evidence type="ECO:0000256" key="1">
    <source>
        <dbReference type="SAM" id="MobiDB-lite"/>
    </source>
</evidence>
<dbReference type="EMBL" id="BARS01013563">
    <property type="protein sequence ID" value="GAF97924.1"/>
    <property type="molecule type" value="Genomic_DNA"/>
</dbReference>
<name>X0TXD1_9ZZZZ</name>
<organism evidence="2">
    <name type="scientific">marine sediment metagenome</name>
    <dbReference type="NCBI Taxonomy" id="412755"/>
    <lineage>
        <taxon>unclassified sequences</taxon>
        <taxon>metagenomes</taxon>
        <taxon>ecological metagenomes</taxon>
    </lineage>
</organism>
<gene>
    <name evidence="2" type="ORF">S01H1_23469</name>
</gene>
<proteinExistence type="predicted"/>
<evidence type="ECO:0000313" key="2">
    <source>
        <dbReference type="EMBL" id="GAF97924.1"/>
    </source>
</evidence>
<feature type="region of interest" description="Disordered" evidence="1">
    <location>
        <begin position="1"/>
        <end position="30"/>
    </location>
</feature>
<protein>
    <recommendedName>
        <fullName evidence="3">Nitroreductase domain-containing protein</fullName>
    </recommendedName>
</protein>
<dbReference type="SUPFAM" id="SSF55469">
    <property type="entry name" value="FMN-dependent nitroreductase-like"/>
    <property type="match status" value="1"/>
</dbReference>
<sequence>TPLGYPDHTGQAPPRKDLTDIIYTDKYGQS</sequence>
<dbReference type="InterPro" id="IPR000415">
    <property type="entry name" value="Nitroreductase-like"/>
</dbReference>
<evidence type="ECO:0008006" key="3">
    <source>
        <dbReference type="Google" id="ProtNLM"/>
    </source>
</evidence>
<reference evidence="2" key="1">
    <citation type="journal article" date="2014" name="Front. Microbiol.">
        <title>High frequency of phylogenetically diverse reductive dehalogenase-homologous genes in deep subseafloor sedimentary metagenomes.</title>
        <authorList>
            <person name="Kawai M."/>
            <person name="Futagami T."/>
            <person name="Toyoda A."/>
            <person name="Takaki Y."/>
            <person name="Nishi S."/>
            <person name="Hori S."/>
            <person name="Arai W."/>
            <person name="Tsubouchi T."/>
            <person name="Morono Y."/>
            <person name="Uchiyama I."/>
            <person name="Ito T."/>
            <person name="Fujiyama A."/>
            <person name="Inagaki F."/>
            <person name="Takami H."/>
        </authorList>
    </citation>
    <scope>NUCLEOTIDE SEQUENCE</scope>
    <source>
        <strain evidence="2">Expedition CK06-06</strain>
    </source>
</reference>